<evidence type="ECO:0000313" key="10">
    <source>
        <dbReference type="Proteomes" id="UP000280834"/>
    </source>
</evidence>
<evidence type="ECO:0000256" key="6">
    <source>
        <dbReference type="ARBA" id="ARBA00022989"/>
    </source>
</evidence>
<dbReference type="Proteomes" id="UP000280834">
    <property type="component" value="Unassembled WGS sequence"/>
</dbReference>
<dbReference type="Pfam" id="PF01697">
    <property type="entry name" value="Glyco_transf_92"/>
    <property type="match status" value="1"/>
</dbReference>
<evidence type="ECO:0000256" key="8">
    <source>
        <dbReference type="RuleBase" id="RU366017"/>
    </source>
</evidence>
<protein>
    <recommendedName>
        <fullName evidence="8">Glycosyltransferase family 92 protein</fullName>
        <ecNumber evidence="8">2.4.1.-</ecNumber>
    </recommendedName>
</protein>
<dbReference type="EC" id="2.4.1.-" evidence="8"/>
<evidence type="ECO:0000256" key="3">
    <source>
        <dbReference type="ARBA" id="ARBA00022676"/>
    </source>
</evidence>
<dbReference type="GO" id="GO:0005737">
    <property type="term" value="C:cytoplasm"/>
    <property type="evidence" value="ECO:0007669"/>
    <property type="project" value="TreeGrafter"/>
</dbReference>
<keyword evidence="4 8" id="KW-0808">Transferase</keyword>
<keyword evidence="5 8" id="KW-0812">Transmembrane</keyword>
<evidence type="ECO:0000256" key="2">
    <source>
        <dbReference type="ARBA" id="ARBA00007647"/>
    </source>
</evidence>
<evidence type="ECO:0000313" key="9">
    <source>
        <dbReference type="EMBL" id="VDO29457.1"/>
    </source>
</evidence>
<keyword evidence="7 8" id="KW-0472">Membrane</keyword>
<name>A0A0R3QSQ7_9BILA</name>
<evidence type="ECO:0000313" key="11">
    <source>
        <dbReference type="WBParaSite" id="BTMF_0001075901-mRNA-1"/>
    </source>
</evidence>
<evidence type="ECO:0000256" key="1">
    <source>
        <dbReference type="ARBA" id="ARBA00004167"/>
    </source>
</evidence>
<feature type="transmembrane region" description="Helical" evidence="8">
    <location>
        <begin position="20"/>
        <end position="43"/>
    </location>
</feature>
<dbReference type="InterPro" id="IPR008166">
    <property type="entry name" value="Glyco_transf_92"/>
</dbReference>
<reference evidence="11" key="1">
    <citation type="submission" date="2017-02" db="UniProtKB">
        <authorList>
            <consortium name="WormBaseParasite"/>
        </authorList>
    </citation>
    <scope>IDENTIFICATION</scope>
</reference>
<proteinExistence type="inferred from homology"/>
<accession>A0A0R3QSQ7</accession>
<keyword evidence="3 8" id="KW-0328">Glycosyltransferase</keyword>
<dbReference type="PANTHER" id="PTHR21461:SF40">
    <property type="entry name" value="GLYCOSYLTRANSFERASE FAMILY 92 PROTEIN"/>
    <property type="match status" value="1"/>
</dbReference>
<keyword evidence="10" id="KW-1185">Reference proteome</keyword>
<dbReference type="PANTHER" id="PTHR21461">
    <property type="entry name" value="GLYCOSYLTRANSFERASE FAMILY 92 PROTEIN"/>
    <property type="match status" value="1"/>
</dbReference>
<comment type="similarity">
    <text evidence="2 8">Belongs to the glycosyltransferase 92 family.</text>
</comment>
<gene>
    <name evidence="9" type="ORF">BTMF_LOCUS8795</name>
</gene>
<dbReference type="AlphaFoldDB" id="A0A0R3QSQ7"/>
<dbReference type="WBParaSite" id="BTMF_0001075901-mRNA-1">
    <property type="protein sequence ID" value="BTMF_0001075901-mRNA-1"/>
    <property type="gene ID" value="BTMF_0001075901"/>
</dbReference>
<evidence type="ECO:0000256" key="4">
    <source>
        <dbReference type="ARBA" id="ARBA00022679"/>
    </source>
</evidence>
<evidence type="ECO:0000256" key="5">
    <source>
        <dbReference type="ARBA" id="ARBA00022692"/>
    </source>
</evidence>
<dbReference type="GO" id="GO:0016757">
    <property type="term" value="F:glycosyltransferase activity"/>
    <property type="evidence" value="ECO:0007669"/>
    <property type="project" value="UniProtKB-UniRule"/>
</dbReference>
<dbReference type="GO" id="GO:0016020">
    <property type="term" value="C:membrane"/>
    <property type="evidence" value="ECO:0007669"/>
    <property type="project" value="UniProtKB-SubCell"/>
</dbReference>
<reference evidence="9 10" key="2">
    <citation type="submission" date="2018-11" db="EMBL/GenBank/DDBJ databases">
        <authorList>
            <consortium name="Pathogen Informatics"/>
        </authorList>
    </citation>
    <scope>NUCLEOTIDE SEQUENCE [LARGE SCALE GENOMIC DNA]</scope>
</reference>
<comment type="subcellular location">
    <subcellularLocation>
        <location evidence="1">Membrane</location>
        <topology evidence="1">Single-pass membrane protein</topology>
    </subcellularLocation>
</comment>
<sequence length="546" mass="63015">MRGYSTIRFSIPRIRLFLKFIIGVIIVSLSITALLLSITLFLLRERFSQPWLNLRGSTATGDDGFLCKQHAVPNLLRHEESAARNLTSKSLIIIRSVLLLQQGELYLKILLLKKCETDVSDIRLQLGSSKSIATLHQIDLKQILCPAIKHIESDNCPWDWAPGCAWSSFIATTKLEFVPNHILASLQIFLHDLSFNNHAIGLHLEPSHHIENLPFAVCTQPLYWLVHRCFGRASRYIDWLQVIEFIEIWSFQGVNHFFFYFYTISQLVMDVLQYYEAKGTVTLLPWRSFPVGENENPNRDVYRLAHSLANNDCLWRSQGAHFVAFVDLDEYILTTSGVPLIAFIEKKAELCPRCGSFAAIHRKMYYSSPRPRNDFRWHDVRFDWLTNVGYGLPEIEGPHKQIVRPETVSIISTHSTRKSYPGYIDVNLNSSEIVLLHASYKWSETNHSMNDVITLPQLFVDVLASLNSTYYEIVQLLFKNKTMRIDRILQMKIANVDITLQFVLTNILFRWHINKCKSVDLCKAEIVGQTGWIYAENISTNEYQLM</sequence>
<evidence type="ECO:0000256" key="7">
    <source>
        <dbReference type="ARBA" id="ARBA00023136"/>
    </source>
</evidence>
<keyword evidence="6 8" id="KW-1133">Transmembrane helix</keyword>
<organism evidence="11">
    <name type="scientific">Brugia timori</name>
    <dbReference type="NCBI Taxonomy" id="42155"/>
    <lineage>
        <taxon>Eukaryota</taxon>
        <taxon>Metazoa</taxon>
        <taxon>Ecdysozoa</taxon>
        <taxon>Nematoda</taxon>
        <taxon>Chromadorea</taxon>
        <taxon>Rhabditida</taxon>
        <taxon>Spirurina</taxon>
        <taxon>Spiruromorpha</taxon>
        <taxon>Filarioidea</taxon>
        <taxon>Onchocercidae</taxon>
        <taxon>Brugia</taxon>
    </lineage>
</organism>
<dbReference type="EMBL" id="UZAG01016597">
    <property type="protein sequence ID" value="VDO29457.1"/>
    <property type="molecule type" value="Genomic_DNA"/>
</dbReference>